<accession>A0AA35ZU16</accession>
<evidence type="ECO:0000256" key="2">
    <source>
        <dbReference type="ARBA" id="ARBA00022737"/>
    </source>
</evidence>
<feature type="region of interest" description="Disordered" evidence="4">
    <location>
        <begin position="1"/>
        <end position="26"/>
    </location>
</feature>
<dbReference type="InterPro" id="IPR011992">
    <property type="entry name" value="EF-hand-dom_pair"/>
</dbReference>
<feature type="region of interest" description="Disordered" evidence="4">
    <location>
        <begin position="108"/>
        <end position="128"/>
    </location>
</feature>
<dbReference type="InterPro" id="IPR018247">
    <property type="entry name" value="EF_Hand_1_Ca_BS"/>
</dbReference>
<dbReference type="SMART" id="SM00054">
    <property type="entry name" value="EFh"/>
    <property type="match status" value="3"/>
</dbReference>
<evidence type="ECO:0000256" key="4">
    <source>
        <dbReference type="SAM" id="MobiDB-lite"/>
    </source>
</evidence>
<dbReference type="Pfam" id="PF13499">
    <property type="entry name" value="EF-hand_7"/>
    <property type="match status" value="2"/>
</dbReference>
<keyword evidence="2" id="KW-0677">Repeat</keyword>
<dbReference type="Proteomes" id="UP001177003">
    <property type="component" value="Chromosome 8"/>
</dbReference>
<name>A0AA35ZU16_LACSI</name>
<feature type="compositionally biased region" description="Low complexity" evidence="4">
    <location>
        <begin position="16"/>
        <end position="26"/>
    </location>
</feature>
<feature type="domain" description="EF-hand" evidence="5">
    <location>
        <begin position="163"/>
        <end position="198"/>
    </location>
</feature>
<dbReference type="InterPro" id="IPR002048">
    <property type="entry name" value="EF_hand_dom"/>
</dbReference>
<proteinExistence type="predicted"/>
<dbReference type="AlphaFoldDB" id="A0AA35ZU16"/>
<keyword evidence="7" id="KW-1185">Reference proteome</keyword>
<protein>
    <recommendedName>
        <fullName evidence="5">EF-hand domain-containing protein</fullName>
    </recommendedName>
</protein>
<evidence type="ECO:0000256" key="1">
    <source>
        <dbReference type="ARBA" id="ARBA00022723"/>
    </source>
</evidence>
<dbReference type="EMBL" id="OX465084">
    <property type="protein sequence ID" value="CAI9298890.1"/>
    <property type="molecule type" value="Genomic_DNA"/>
</dbReference>
<reference evidence="6" key="1">
    <citation type="submission" date="2023-04" db="EMBL/GenBank/DDBJ databases">
        <authorList>
            <person name="Vijverberg K."/>
            <person name="Xiong W."/>
            <person name="Schranz E."/>
        </authorList>
    </citation>
    <scope>NUCLEOTIDE SEQUENCE</scope>
</reference>
<gene>
    <name evidence="6" type="ORF">LSALG_LOCUS37624</name>
</gene>
<feature type="domain" description="EF-hand" evidence="5">
    <location>
        <begin position="125"/>
        <end position="160"/>
    </location>
</feature>
<dbReference type="GO" id="GO:0005509">
    <property type="term" value="F:calcium ion binding"/>
    <property type="evidence" value="ECO:0007669"/>
    <property type="project" value="InterPro"/>
</dbReference>
<evidence type="ECO:0000256" key="3">
    <source>
        <dbReference type="ARBA" id="ARBA00022837"/>
    </source>
</evidence>
<dbReference type="FunFam" id="1.10.238.10:FF:000003">
    <property type="entry name" value="Calmodulin A"/>
    <property type="match status" value="1"/>
</dbReference>
<dbReference type="SUPFAM" id="SSF47473">
    <property type="entry name" value="EF-hand"/>
    <property type="match status" value="1"/>
</dbReference>
<dbReference type="PROSITE" id="PS00018">
    <property type="entry name" value="EF_HAND_1"/>
    <property type="match status" value="2"/>
</dbReference>
<dbReference type="PROSITE" id="PS50222">
    <property type="entry name" value="EF_HAND_2"/>
    <property type="match status" value="3"/>
</dbReference>
<evidence type="ECO:0000313" key="6">
    <source>
        <dbReference type="EMBL" id="CAI9298890.1"/>
    </source>
</evidence>
<keyword evidence="3" id="KW-0106">Calcium</keyword>
<organism evidence="6 7">
    <name type="scientific">Lactuca saligna</name>
    <name type="common">Willowleaf lettuce</name>
    <dbReference type="NCBI Taxonomy" id="75948"/>
    <lineage>
        <taxon>Eukaryota</taxon>
        <taxon>Viridiplantae</taxon>
        <taxon>Streptophyta</taxon>
        <taxon>Embryophyta</taxon>
        <taxon>Tracheophyta</taxon>
        <taxon>Spermatophyta</taxon>
        <taxon>Magnoliopsida</taxon>
        <taxon>eudicotyledons</taxon>
        <taxon>Gunneridae</taxon>
        <taxon>Pentapetalae</taxon>
        <taxon>asterids</taxon>
        <taxon>campanulids</taxon>
        <taxon>Asterales</taxon>
        <taxon>Asteraceae</taxon>
        <taxon>Cichorioideae</taxon>
        <taxon>Cichorieae</taxon>
        <taxon>Lactucinae</taxon>
        <taxon>Lactuca</taxon>
    </lineage>
</organism>
<evidence type="ECO:0000259" key="5">
    <source>
        <dbReference type="PROSITE" id="PS50222"/>
    </source>
</evidence>
<dbReference type="PANTHER" id="PTHR10891">
    <property type="entry name" value="EF-HAND CALCIUM-BINDING DOMAIN CONTAINING PROTEIN"/>
    <property type="match status" value="1"/>
</dbReference>
<dbReference type="Gene3D" id="1.10.238.10">
    <property type="entry name" value="EF-hand"/>
    <property type="match status" value="2"/>
</dbReference>
<dbReference type="CDD" id="cd00051">
    <property type="entry name" value="EFh"/>
    <property type="match status" value="1"/>
</dbReference>
<evidence type="ECO:0000313" key="7">
    <source>
        <dbReference type="Proteomes" id="UP001177003"/>
    </source>
</evidence>
<keyword evidence="1" id="KW-0479">Metal-binding</keyword>
<dbReference type="InterPro" id="IPR039647">
    <property type="entry name" value="EF_hand_pair_protein_CML-like"/>
</dbReference>
<feature type="domain" description="EF-hand" evidence="5">
    <location>
        <begin position="33"/>
        <end position="68"/>
    </location>
</feature>
<sequence length="198" mass="21957">MGSPTTTEEADKKSLIKSSSSVSNSFRLRSPSLNSVRLRRIFDLFDTDHDSFISVDELNRALVVVGLETNVSELDSVIKSYIQPGNEGLTFDDFQALHKSLGDLFFEDGGGGEEEDAGNEDRSQQEETDLTEAFKVFDEDGDGFISAKELQVVLEKLGFAEASEMGRVEMMISSVDRNADGVVDFSEFKDMMKNMSHK</sequence>